<dbReference type="PANTHER" id="PTHR10887:SF530">
    <property type="entry name" value="SUPERFAMILY I DNA HELICASES"/>
    <property type="match status" value="1"/>
</dbReference>
<dbReference type="InterPro" id="IPR045055">
    <property type="entry name" value="DNA2/NAM7-like"/>
</dbReference>
<dbReference type="InterPro" id="IPR025103">
    <property type="entry name" value="DUF4011"/>
</dbReference>
<organism evidence="3 4">
    <name type="scientific">Mesomycoplasma dispar</name>
    <dbReference type="NCBI Taxonomy" id="86660"/>
    <lineage>
        <taxon>Bacteria</taxon>
        <taxon>Bacillati</taxon>
        <taxon>Mycoplasmatota</taxon>
        <taxon>Mycoplasmoidales</taxon>
        <taxon>Metamycoplasmataceae</taxon>
        <taxon>Mesomycoplasma</taxon>
    </lineage>
</organism>
<dbReference type="CDD" id="cd18808">
    <property type="entry name" value="SF1_C_Upf1"/>
    <property type="match status" value="1"/>
</dbReference>
<sequence>MEVDRVYENLKSWQSKLLDVSKQNRLINFNLFKPTKTTPLKLGILLPDFNKFLDSIIESRTTLFFRVPDESKKKSKKNTDKSKDFTPLTLEKIQAEIKNSKINPKIIFSDLSLEQEYLVVKNLYQKSKNYKEEKSINILYLGIGFLKWFEKGEENTPIYSPIFLFPVQINRTIFQGRETISLEFLDNAFLSTNLTLLKKLQMLELDTKLSKFNIDNSLSIKENYNNFKKLFNEGNKLSNWEMIDTIQLSIFDYSKIEIYTDLVENEKKILKNSFYNEINGQIDGIKNNTNTFNEVEKKKTVDEFNNINPRDYFHILEADSTQEAAIQAAVRGENFILDGPPGTGKSQTITNIINEFLARNKTVLFVAEKLAALKVVYSNLKRIGLADSVIAIHNENINRKEIINDLLNTLEKGDNSILINRAESNLIENTYLEFQTKLNNYGEKLTLVRTQLSKSLYQLIAEYENLANFPSFDFPLPEETIKKIDYVNLQKIEWSLNNLFQKIKNINFNLKKHPWYGFKDATVDEFKKEKFKSWILELINLSGIIFENIKEFKFFLMHSDQHLDNIHNLYDFLKSLNNLNNIDLVKLQEVENLTFELEKYTQIQQIKSDIKKLETTLKVHFKVIPLNVPIFEFKEIIEAHQKNKVKFLDFKYKKIKKTLSNYLKENVQIETFLETFPSIHLLIQKKVALTKLIPTLKFKLVDNSDQSIQNNFEQLKFYEKLKFLNNSTKIKVQEKEFVDFFLDSKYTRELLNKKIFSPVEKFMQIWQQFSSYLDFEQFDFTFLEKKKIEENLQLKLNKIDQIYDISRINNDIYALINLGVYDFVKKAIDDNLQQNFYKIFAKKFYKLLIDQTIHSEFDNFDWQTLNLNQSKFEEAQKNLDLLTRKKVDSILLEKIPQIDSFSDKNSEIRILKQEANKSRRLMPFHELFVRIPNLLKKLKPCLMMSPLSVSSYFKNSDIEFDLVIFDEASQLKPESAIGAIVRGKQYIIAGDKEQMPPTSFFDTLSEDSDESENLAEFNVSDYLSILDVSQTFLKSYRLKWHYRSKFEELIQPSNIEIYNNDLVTFPTNKKPQEFQGIKFVKVEKAVYKDRKNEKEAEKVVEIVAEILKKHGNQFTIGIVTTNLEQEKLVSSKIEKFKAKSPHYSEFLSDETRGELFVKNIESVQGDERDIIIFSLNFGPNEEGKFSINFGTINQKNGYRRLNVAFTRAKYSTVIVSSIDPEQIDLTKTKSRGVNFLKKYLEIAKYGSQSVTKTQNISATEVTFENNIYDELIKLGYKVVKNVGCSNYKIDLAVVDPKNENEFLLGIECDGSIFSKLKNARDRDILRKNVLKARGWKIFRIWSIDWFQNPKQQIRKIKEQIKLALTEKEKLKEKTKQKEKESPKNLPKELQTENPKKSSKKNAESLTLVTEKPKTDFKSVFQSRFELSFQNLMSLYNEINDKSDFLLQILKKVKILHKNEFQKIIAWLDGKTKITILTRQEAGKIANELIKNNIIFESQWHYLLKNTSSYNFFLQPKRPIKEIHYFEIKDLIIKIIKQTKSITKEDLYDLILEITDFSNFQSKTIDYLNRCVEKLVSEKIIFVDKYGALILKN</sequence>
<reference evidence="3 4" key="1">
    <citation type="submission" date="2019-01" db="EMBL/GenBank/DDBJ databases">
        <authorList>
            <consortium name="Pathogen Informatics"/>
        </authorList>
    </citation>
    <scope>NUCLEOTIDE SEQUENCE [LARGE SCALE GENOMIC DNA]</scope>
    <source>
        <strain evidence="3 4">NCTC10125</strain>
    </source>
</reference>
<dbReference type="InterPro" id="IPR011335">
    <property type="entry name" value="Restrct_endonuc-II-like"/>
</dbReference>
<proteinExistence type="predicted"/>
<dbReference type="SUPFAM" id="SSF52540">
    <property type="entry name" value="P-loop containing nucleoside triphosphate hydrolases"/>
    <property type="match status" value="2"/>
</dbReference>
<keyword evidence="3" id="KW-0347">Helicase</keyword>
<protein>
    <submittedName>
        <fullName evidence="3">DNA helicase</fullName>
    </submittedName>
</protein>
<dbReference type="Pfam" id="PF13086">
    <property type="entry name" value="AAA_11"/>
    <property type="match status" value="2"/>
</dbReference>
<dbReference type="SUPFAM" id="SSF52980">
    <property type="entry name" value="Restriction endonuclease-like"/>
    <property type="match status" value="1"/>
</dbReference>
<dbReference type="Pfam" id="PF13087">
    <property type="entry name" value="AAA_12"/>
    <property type="match status" value="1"/>
</dbReference>
<feature type="compositionally biased region" description="Basic and acidic residues" evidence="1">
    <location>
        <begin position="1371"/>
        <end position="1395"/>
    </location>
</feature>
<evidence type="ECO:0000256" key="1">
    <source>
        <dbReference type="SAM" id="MobiDB-lite"/>
    </source>
</evidence>
<dbReference type="EMBL" id="LR214971">
    <property type="protein sequence ID" value="VEU61207.1"/>
    <property type="molecule type" value="Genomic_DNA"/>
</dbReference>
<dbReference type="Pfam" id="PF18741">
    <property type="entry name" value="MTES_1575"/>
    <property type="match status" value="1"/>
</dbReference>
<dbReference type="InterPro" id="IPR049468">
    <property type="entry name" value="Restrct_endonuc-II-like_dom"/>
</dbReference>
<dbReference type="InterPro" id="IPR013584">
    <property type="entry name" value="RAP"/>
</dbReference>
<dbReference type="Proteomes" id="UP000289629">
    <property type="component" value="Chromosome"/>
</dbReference>
<dbReference type="FunFam" id="3.40.960.10:FF:000002">
    <property type="entry name" value="DNA helicase related protein"/>
    <property type="match status" value="1"/>
</dbReference>
<dbReference type="InterPro" id="IPR041677">
    <property type="entry name" value="DNA2/NAM7_AAA_11"/>
</dbReference>
<accession>A0AAJ5NKX5</accession>
<dbReference type="Gene3D" id="3.40.960.10">
    <property type="entry name" value="VSR Endonuclease"/>
    <property type="match status" value="1"/>
</dbReference>
<dbReference type="Gene3D" id="3.40.50.300">
    <property type="entry name" value="P-loop containing nucleotide triphosphate hydrolases"/>
    <property type="match status" value="3"/>
</dbReference>
<dbReference type="InterPro" id="IPR047187">
    <property type="entry name" value="SF1_C_Upf1"/>
</dbReference>
<dbReference type="PANTHER" id="PTHR10887">
    <property type="entry name" value="DNA2/NAM7 HELICASE FAMILY"/>
    <property type="match status" value="1"/>
</dbReference>
<dbReference type="Pfam" id="PF13195">
    <property type="entry name" value="DUF4011"/>
    <property type="match status" value="1"/>
</dbReference>
<dbReference type="InterPro" id="IPR041679">
    <property type="entry name" value="DNA2/NAM7-like_C"/>
</dbReference>
<evidence type="ECO:0000313" key="3">
    <source>
        <dbReference type="EMBL" id="VEU61207.1"/>
    </source>
</evidence>
<feature type="domain" description="RAP" evidence="2">
    <location>
        <begin position="1306"/>
        <end position="1362"/>
    </location>
</feature>
<evidence type="ECO:0000313" key="4">
    <source>
        <dbReference type="Proteomes" id="UP000289629"/>
    </source>
</evidence>
<keyword evidence="3" id="KW-0378">Hydrolase</keyword>
<name>A0AAJ5NKX5_9BACT</name>
<dbReference type="GO" id="GO:0004386">
    <property type="term" value="F:helicase activity"/>
    <property type="evidence" value="ECO:0007669"/>
    <property type="project" value="UniProtKB-KW"/>
</dbReference>
<evidence type="ECO:0000259" key="2">
    <source>
        <dbReference type="SMART" id="SM00952"/>
    </source>
</evidence>
<dbReference type="SMART" id="SM00952">
    <property type="entry name" value="RAP"/>
    <property type="match status" value="1"/>
</dbReference>
<dbReference type="RefSeq" id="WP_044635143.1">
    <property type="nucleotide sequence ID" value="NZ_CP007229.1"/>
</dbReference>
<gene>
    <name evidence="3" type="ORF">NCTC10125_00057</name>
</gene>
<keyword evidence="3" id="KW-0547">Nucleotide-binding</keyword>
<dbReference type="KEGG" id="mds:MDIS_00290"/>
<dbReference type="InterPro" id="IPR027417">
    <property type="entry name" value="P-loop_NTPase"/>
</dbReference>
<feature type="region of interest" description="Disordered" evidence="1">
    <location>
        <begin position="1371"/>
        <end position="1404"/>
    </location>
</feature>
<keyword evidence="3" id="KW-0067">ATP-binding</keyword>